<dbReference type="InterPro" id="IPR036271">
    <property type="entry name" value="Tet_transcr_reg_TetR-rel_C_sf"/>
</dbReference>
<dbReference type="Pfam" id="PF00440">
    <property type="entry name" value="TetR_N"/>
    <property type="match status" value="1"/>
</dbReference>
<dbReference type="PANTHER" id="PTHR30055:SF148">
    <property type="entry name" value="TETR-FAMILY TRANSCRIPTIONAL REGULATOR"/>
    <property type="match status" value="1"/>
</dbReference>
<dbReference type="PANTHER" id="PTHR30055">
    <property type="entry name" value="HTH-TYPE TRANSCRIPTIONAL REGULATOR RUTR"/>
    <property type="match status" value="1"/>
</dbReference>
<dbReference type="Proteomes" id="UP000016568">
    <property type="component" value="Unassembled WGS sequence"/>
</dbReference>
<dbReference type="Gene3D" id="1.10.357.10">
    <property type="entry name" value="Tetracycline Repressor, domain 2"/>
    <property type="match status" value="1"/>
</dbReference>
<feature type="region of interest" description="Disordered" evidence="5">
    <location>
        <begin position="1"/>
        <end position="22"/>
    </location>
</feature>
<dbReference type="InterPro" id="IPR023772">
    <property type="entry name" value="DNA-bd_HTH_TetR-type_CS"/>
</dbReference>
<dbReference type="RefSeq" id="WP_021690437.1">
    <property type="nucleotide sequence ID" value="NZ_BASZ01000005.1"/>
</dbReference>
<evidence type="ECO:0000256" key="5">
    <source>
        <dbReference type="SAM" id="MobiDB-lite"/>
    </source>
</evidence>
<comment type="caution">
    <text evidence="7">The sequence shown here is derived from an EMBL/GenBank/DDBJ whole genome shotgun (WGS) entry which is preliminary data.</text>
</comment>
<dbReference type="AlphaFoldDB" id="U2Y8G0"/>
<dbReference type="Gene3D" id="1.10.10.60">
    <property type="entry name" value="Homeodomain-like"/>
    <property type="match status" value="1"/>
</dbReference>
<dbReference type="SUPFAM" id="SSF46689">
    <property type="entry name" value="Homeodomain-like"/>
    <property type="match status" value="1"/>
</dbReference>
<gene>
    <name evidence="7" type="ORF">NT2_05_04520</name>
</gene>
<dbReference type="InterPro" id="IPR009057">
    <property type="entry name" value="Homeodomain-like_sf"/>
</dbReference>
<protein>
    <submittedName>
        <fullName evidence="7">Putative TetR family transcriptional regulator</fullName>
    </submittedName>
</protein>
<accession>U2Y8G0</accession>
<evidence type="ECO:0000313" key="8">
    <source>
        <dbReference type="Proteomes" id="UP000016568"/>
    </source>
</evidence>
<dbReference type="Pfam" id="PF16859">
    <property type="entry name" value="TetR_C_11"/>
    <property type="match status" value="1"/>
</dbReference>
<keyword evidence="8" id="KW-1185">Reference proteome</keyword>
<dbReference type="PROSITE" id="PS01081">
    <property type="entry name" value="HTH_TETR_1"/>
    <property type="match status" value="1"/>
</dbReference>
<evidence type="ECO:0000259" key="6">
    <source>
        <dbReference type="PROSITE" id="PS50977"/>
    </source>
</evidence>
<dbReference type="GO" id="GO:0003700">
    <property type="term" value="F:DNA-binding transcription factor activity"/>
    <property type="evidence" value="ECO:0007669"/>
    <property type="project" value="TreeGrafter"/>
</dbReference>
<dbReference type="InterPro" id="IPR011075">
    <property type="entry name" value="TetR_C"/>
</dbReference>
<dbReference type="PROSITE" id="PS50977">
    <property type="entry name" value="HTH_TETR_2"/>
    <property type="match status" value="1"/>
</dbReference>
<evidence type="ECO:0000313" key="7">
    <source>
        <dbReference type="EMBL" id="GAD49531.1"/>
    </source>
</evidence>
<keyword evidence="1" id="KW-0805">Transcription regulation</keyword>
<dbReference type="GO" id="GO:0000976">
    <property type="term" value="F:transcription cis-regulatory region binding"/>
    <property type="evidence" value="ECO:0007669"/>
    <property type="project" value="TreeGrafter"/>
</dbReference>
<proteinExistence type="predicted"/>
<dbReference type="PRINTS" id="PR00455">
    <property type="entry name" value="HTHTETR"/>
</dbReference>
<dbReference type="SUPFAM" id="SSF48498">
    <property type="entry name" value="Tetracyclin repressor-like, C-terminal domain"/>
    <property type="match status" value="1"/>
</dbReference>
<dbReference type="InterPro" id="IPR001647">
    <property type="entry name" value="HTH_TetR"/>
</dbReference>
<dbReference type="eggNOG" id="COG1309">
    <property type="taxonomic scope" value="Bacteria"/>
</dbReference>
<keyword evidence="2 4" id="KW-0238">DNA-binding</keyword>
<reference evidence="7 8" key="1">
    <citation type="submission" date="2013-09" db="EMBL/GenBank/DDBJ databases">
        <title>Whole genome shotgun sequence of Novosphingobium tardaugens NBRC 16725.</title>
        <authorList>
            <person name="Isaki S."/>
            <person name="Hosoyama A."/>
            <person name="Tsuchikane K."/>
            <person name="Katsumata H."/>
            <person name="Ando Y."/>
            <person name="Yamazaki S."/>
            <person name="Fujita N."/>
        </authorList>
    </citation>
    <scope>NUCLEOTIDE SEQUENCE [LARGE SCALE GENOMIC DNA]</scope>
    <source>
        <strain evidence="7 8">NBRC 16725</strain>
    </source>
</reference>
<organism evidence="7 8">
    <name type="scientific">Caenibius tardaugens NBRC 16725</name>
    <dbReference type="NCBI Taxonomy" id="1219035"/>
    <lineage>
        <taxon>Bacteria</taxon>
        <taxon>Pseudomonadati</taxon>
        <taxon>Pseudomonadota</taxon>
        <taxon>Alphaproteobacteria</taxon>
        <taxon>Sphingomonadales</taxon>
        <taxon>Erythrobacteraceae</taxon>
        <taxon>Caenibius</taxon>
    </lineage>
</organism>
<name>U2Y8G0_9SPHN</name>
<dbReference type="EMBL" id="BASZ01000005">
    <property type="protein sequence ID" value="GAD49531.1"/>
    <property type="molecule type" value="Genomic_DNA"/>
</dbReference>
<evidence type="ECO:0000256" key="3">
    <source>
        <dbReference type="ARBA" id="ARBA00023163"/>
    </source>
</evidence>
<evidence type="ECO:0000256" key="4">
    <source>
        <dbReference type="PROSITE-ProRule" id="PRU00335"/>
    </source>
</evidence>
<feature type="domain" description="HTH tetR-type" evidence="6">
    <location>
        <begin position="21"/>
        <end position="81"/>
    </location>
</feature>
<feature type="DNA-binding region" description="H-T-H motif" evidence="4">
    <location>
        <begin position="44"/>
        <end position="63"/>
    </location>
</feature>
<evidence type="ECO:0000256" key="2">
    <source>
        <dbReference type="ARBA" id="ARBA00023125"/>
    </source>
</evidence>
<dbReference type="InterPro" id="IPR050109">
    <property type="entry name" value="HTH-type_TetR-like_transc_reg"/>
</dbReference>
<evidence type="ECO:0000256" key="1">
    <source>
        <dbReference type="ARBA" id="ARBA00023015"/>
    </source>
</evidence>
<sequence>MANELKAAANPRRSPGRPRDASREKVILTETLALLGELGFAGLTVDAVVARAKVSKATIYRRWATKEELAIAAFDLLPLIEPVETGDIESEIIAYIDQYYGFLRTTPLSSVLPALVSEAMHNPTLAERLNEVVQRRRESGIAMIRRAITRGELPATTPPDIAHELIVGPMLQRSFFEPANFRREDFLVMVRVIVAGLKAVGKATSSAA</sequence>
<keyword evidence="3" id="KW-0804">Transcription</keyword>